<proteinExistence type="inferred from homology"/>
<evidence type="ECO:0000256" key="4">
    <source>
        <dbReference type="ARBA" id="ARBA00023002"/>
    </source>
</evidence>
<feature type="domain" description="Ketopantoate reductase C-terminal" evidence="7">
    <location>
        <begin position="238"/>
        <end position="383"/>
    </location>
</feature>
<evidence type="ECO:0000313" key="9">
    <source>
        <dbReference type="Proteomes" id="UP000521872"/>
    </source>
</evidence>
<dbReference type="InterPro" id="IPR008927">
    <property type="entry name" value="6-PGluconate_DH-like_C_sf"/>
</dbReference>
<keyword evidence="3" id="KW-0521">NADP</keyword>
<dbReference type="SUPFAM" id="SSF51735">
    <property type="entry name" value="NAD(P)-binding Rossmann-fold domains"/>
    <property type="match status" value="1"/>
</dbReference>
<dbReference type="PANTHER" id="PTHR43765:SF2">
    <property type="entry name" value="2-DEHYDROPANTOATE 2-REDUCTASE"/>
    <property type="match status" value="1"/>
</dbReference>
<dbReference type="SUPFAM" id="SSF48179">
    <property type="entry name" value="6-phosphogluconate dehydrogenase C-terminal domain-like"/>
    <property type="match status" value="1"/>
</dbReference>
<dbReference type="InterPro" id="IPR013332">
    <property type="entry name" value="KPR_N"/>
</dbReference>
<dbReference type="Pfam" id="PF02558">
    <property type="entry name" value="ApbA"/>
    <property type="match status" value="1"/>
</dbReference>
<organism evidence="8 9">
    <name type="scientific">Agrocybe pediades</name>
    <dbReference type="NCBI Taxonomy" id="84607"/>
    <lineage>
        <taxon>Eukaryota</taxon>
        <taxon>Fungi</taxon>
        <taxon>Dikarya</taxon>
        <taxon>Basidiomycota</taxon>
        <taxon>Agaricomycotina</taxon>
        <taxon>Agaricomycetes</taxon>
        <taxon>Agaricomycetidae</taxon>
        <taxon>Agaricales</taxon>
        <taxon>Agaricineae</taxon>
        <taxon>Strophariaceae</taxon>
        <taxon>Agrocybe</taxon>
    </lineage>
</organism>
<comment type="caution">
    <text evidence="8">The sequence shown here is derived from an EMBL/GenBank/DDBJ whole genome shotgun (WGS) entry which is preliminary data.</text>
</comment>
<gene>
    <name evidence="8" type="ORF">D9613_002246</name>
</gene>
<dbReference type="GO" id="GO:0015940">
    <property type="term" value="P:pantothenate biosynthetic process"/>
    <property type="evidence" value="ECO:0007669"/>
    <property type="project" value="InterPro"/>
</dbReference>
<dbReference type="AlphaFoldDB" id="A0A8H4R590"/>
<dbReference type="EC" id="1.1.1.169" evidence="2"/>
<accession>A0A8H4R590</accession>
<dbReference type="NCBIfam" id="TIGR00745">
    <property type="entry name" value="apbA_panE"/>
    <property type="match status" value="1"/>
</dbReference>
<dbReference type="InterPro" id="IPR013752">
    <property type="entry name" value="KPA_reductase"/>
</dbReference>
<dbReference type="InterPro" id="IPR050838">
    <property type="entry name" value="Ketopantoate_reductase"/>
</dbReference>
<sequence length="393" mass="44066">MHLHILGVGSIGGLVAHSLRQVLPPSHSITLIHKTVKQQALFLQRGSIGLERERNVVESTGTFLHEISAKEEGMSSKSTPVTTPIDSVIVTLKAQYTLDAIRYLAPRLNSNSTIVLLQNGMGIYELLSREVFRNPLQRPHFVLASNNHGAFQTSPFRVVHAGIGSIDFGIVPESYETRNFEAGLEDKTLRPEDRRLRLSDIALPSDPDYQRYKSLREVIAALLLAKNLNCSWVPFSSLQLAMRQKLVVNAAVNPLTSLMNCRNGDLLAHEPPRRVINQVCREASYVFAVQHRAEINRWLSEQNVDPATVTLPPFPDALSSESLEKEVFRVAELTKGNISSMLQDTRRGRRTEIDFINGYLEDLGREFGIETPAISILRNLVETKYFLPLNQIL</sequence>
<dbReference type="Gene3D" id="3.40.50.720">
    <property type="entry name" value="NAD(P)-binding Rossmann-like Domain"/>
    <property type="match status" value="1"/>
</dbReference>
<evidence type="ECO:0000256" key="5">
    <source>
        <dbReference type="ARBA" id="ARBA00032024"/>
    </source>
</evidence>
<evidence type="ECO:0000313" key="8">
    <source>
        <dbReference type="EMBL" id="KAF4623809.1"/>
    </source>
</evidence>
<dbReference type="Pfam" id="PF08546">
    <property type="entry name" value="ApbA_C"/>
    <property type="match status" value="1"/>
</dbReference>
<protein>
    <recommendedName>
        <fullName evidence="2">2-dehydropantoate 2-reductase</fullName>
        <ecNumber evidence="2">1.1.1.169</ecNumber>
    </recommendedName>
    <alternativeName>
        <fullName evidence="5">Ketopantoate reductase</fullName>
    </alternativeName>
</protein>
<dbReference type="Proteomes" id="UP000521872">
    <property type="component" value="Unassembled WGS sequence"/>
</dbReference>
<dbReference type="GO" id="GO:0050661">
    <property type="term" value="F:NADP binding"/>
    <property type="evidence" value="ECO:0007669"/>
    <property type="project" value="TreeGrafter"/>
</dbReference>
<keyword evidence="4" id="KW-0560">Oxidoreductase</keyword>
<dbReference type="GO" id="GO:0005739">
    <property type="term" value="C:mitochondrion"/>
    <property type="evidence" value="ECO:0007669"/>
    <property type="project" value="TreeGrafter"/>
</dbReference>
<evidence type="ECO:0000256" key="3">
    <source>
        <dbReference type="ARBA" id="ARBA00022857"/>
    </source>
</evidence>
<dbReference type="PANTHER" id="PTHR43765">
    <property type="entry name" value="2-DEHYDROPANTOATE 2-REDUCTASE-RELATED"/>
    <property type="match status" value="1"/>
</dbReference>
<dbReference type="GO" id="GO:0008677">
    <property type="term" value="F:2-dehydropantoate 2-reductase activity"/>
    <property type="evidence" value="ECO:0007669"/>
    <property type="project" value="UniProtKB-EC"/>
</dbReference>
<reference evidence="8 9" key="1">
    <citation type="submission" date="2019-12" db="EMBL/GenBank/DDBJ databases">
        <authorList>
            <person name="Floudas D."/>
            <person name="Bentzer J."/>
            <person name="Ahren D."/>
            <person name="Johansson T."/>
            <person name="Persson P."/>
            <person name="Tunlid A."/>
        </authorList>
    </citation>
    <scope>NUCLEOTIDE SEQUENCE [LARGE SCALE GENOMIC DNA]</scope>
    <source>
        <strain evidence="8 9">CBS 102.39</strain>
    </source>
</reference>
<dbReference type="Gene3D" id="1.10.1040.10">
    <property type="entry name" value="N-(1-d-carboxylethyl)-l-norvaline Dehydrogenase, domain 2"/>
    <property type="match status" value="1"/>
</dbReference>
<evidence type="ECO:0000259" key="6">
    <source>
        <dbReference type="Pfam" id="PF02558"/>
    </source>
</evidence>
<dbReference type="InterPro" id="IPR013328">
    <property type="entry name" value="6PGD_dom2"/>
</dbReference>
<dbReference type="InterPro" id="IPR003710">
    <property type="entry name" value="ApbA"/>
</dbReference>
<evidence type="ECO:0000256" key="1">
    <source>
        <dbReference type="ARBA" id="ARBA00007870"/>
    </source>
</evidence>
<dbReference type="EMBL" id="JAACJL010000001">
    <property type="protein sequence ID" value="KAF4623809.1"/>
    <property type="molecule type" value="Genomic_DNA"/>
</dbReference>
<feature type="domain" description="Ketopantoate reductase N-terminal" evidence="6">
    <location>
        <begin position="4"/>
        <end position="171"/>
    </location>
</feature>
<evidence type="ECO:0000259" key="7">
    <source>
        <dbReference type="Pfam" id="PF08546"/>
    </source>
</evidence>
<name>A0A8H4R590_9AGAR</name>
<dbReference type="InterPro" id="IPR036291">
    <property type="entry name" value="NAD(P)-bd_dom_sf"/>
</dbReference>
<evidence type="ECO:0000256" key="2">
    <source>
        <dbReference type="ARBA" id="ARBA00013014"/>
    </source>
</evidence>
<comment type="similarity">
    <text evidence="1">Belongs to the ketopantoate reductase family.</text>
</comment>
<keyword evidence="9" id="KW-1185">Reference proteome</keyword>